<evidence type="ECO:0000256" key="1">
    <source>
        <dbReference type="ARBA" id="ARBA00004651"/>
    </source>
</evidence>
<keyword evidence="7" id="KW-0479">Metal-binding</keyword>
<dbReference type="GO" id="GO:0140911">
    <property type="term" value="F:pore-forming activity"/>
    <property type="evidence" value="ECO:0007669"/>
    <property type="project" value="InterPro"/>
</dbReference>
<dbReference type="Pfam" id="PF03006">
    <property type="entry name" value="HlyIII"/>
    <property type="match status" value="1"/>
</dbReference>
<organism evidence="9 10">
    <name type="scientific">Paraglaciecola psychrophila 170</name>
    <dbReference type="NCBI Taxonomy" id="1129794"/>
    <lineage>
        <taxon>Bacteria</taxon>
        <taxon>Pseudomonadati</taxon>
        <taxon>Pseudomonadota</taxon>
        <taxon>Gammaproteobacteria</taxon>
        <taxon>Alteromonadales</taxon>
        <taxon>Alteromonadaceae</taxon>
        <taxon>Paraglaciecola</taxon>
    </lineage>
</organism>
<evidence type="ECO:0000313" key="10">
    <source>
        <dbReference type="Proteomes" id="UP000011864"/>
    </source>
</evidence>
<comment type="subcellular location">
    <subcellularLocation>
        <location evidence="1">Cell membrane</location>
        <topology evidence="1">Multi-pass membrane protein</topology>
    </subcellularLocation>
</comment>
<dbReference type="STRING" id="1129794.C427_4461"/>
<protein>
    <submittedName>
        <fullName evidence="9">Hemolysin III family channel protein</fullName>
    </submittedName>
</protein>
<evidence type="ECO:0000256" key="5">
    <source>
        <dbReference type="ARBA" id="ARBA00022989"/>
    </source>
</evidence>
<feature type="transmembrane region" description="Helical" evidence="8">
    <location>
        <begin position="45"/>
        <end position="67"/>
    </location>
</feature>
<feature type="transmembrane region" description="Helical" evidence="8">
    <location>
        <begin position="162"/>
        <end position="182"/>
    </location>
</feature>
<dbReference type="PANTHER" id="PTHR20855">
    <property type="entry name" value="ADIPOR/PROGESTIN RECEPTOR-RELATED"/>
    <property type="match status" value="1"/>
</dbReference>
<evidence type="ECO:0000256" key="2">
    <source>
        <dbReference type="ARBA" id="ARBA00008488"/>
    </source>
</evidence>
<feature type="transmembrane region" description="Helical" evidence="8">
    <location>
        <begin position="21"/>
        <end position="39"/>
    </location>
</feature>
<keyword evidence="6 8" id="KW-0472">Membrane</keyword>
<dbReference type="PANTHER" id="PTHR20855:SF3">
    <property type="entry name" value="LD03007P"/>
    <property type="match status" value="1"/>
</dbReference>
<gene>
    <name evidence="9" type="ORF">C427_4461</name>
</gene>
<evidence type="ECO:0000256" key="6">
    <source>
        <dbReference type="ARBA" id="ARBA00023136"/>
    </source>
</evidence>
<dbReference type="EMBL" id="CP003837">
    <property type="protein sequence ID" value="AGH46563.1"/>
    <property type="molecule type" value="Genomic_DNA"/>
</dbReference>
<feature type="transmembrane region" description="Helical" evidence="8">
    <location>
        <begin position="136"/>
        <end position="156"/>
    </location>
</feature>
<dbReference type="Proteomes" id="UP000011864">
    <property type="component" value="Chromosome"/>
</dbReference>
<evidence type="ECO:0000256" key="7">
    <source>
        <dbReference type="PIRSR" id="PIRSR604254-1"/>
    </source>
</evidence>
<accession>K7A9Y1</accession>
<feature type="binding site" evidence="7">
    <location>
        <position position="194"/>
    </location>
    <ligand>
        <name>Zn(2+)</name>
        <dbReference type="ChEBI" id="CHEBI:29105"/>
    </ligand>
</feature>
<dbReference type="NCBIfam" id="TIGR01065">
    <property type="entry name" value="hlyIII"/>
    <property type="match status" value="1"/>
</dbReference>
<evidence type="ECO:0000256" key="4">
    <source>
        <dbReference type="ARBA" id="ARBA00022692"/>
    </source>
</evidence>
<dbReference type="HOGENOM" id="CLU_051078_1_0_6"/>
<evidence type="ECO:0000256" key="3">
    <source>
        <dbReference type="ARBA" id="ARBA00022475"/>
    </source>
</evidence>
<dbReference type="eggNOG" id="COG1272">
    <property type="taxonomic scope" value="Bacteria"/>
</dbReference>
<feature type="binding site" evidence="7">
    <location>
        <position position="68"/>
    </location>
    <ligand>
        <name>Zn(2+)</name>
        <dbReference type="ChEBI" id="CHEBI:29105"/>
    </ligand>
</feature>
<keyword evidence="4 8" id="KW-0812">Transmembrane</keyword>
<evidence type="ECO:0000313" key="9">
    <source>
        <dbReference type="EMBL" id="AGH46563.1"/>
    </source>
</evidence>
<keyword evidence="5 8" id="KW-1133">Transmembrane helix</keyword>
<reference evidence="9 10" key="1">
    <citation type="journal article" date="2013" name="Genome Announc.">
        <title>Complete Genome Sequence of Glaciecola psychrophila Strain 170T.</title>
        <authorList>
            <person name="Yin J."/>
            <person name="Chen J."/>
            <person name="Liu G."/>
            <person name="Yu Y."/>
            <person name="Song L."/>
            <person name="Wang X."/>
            <person name="Qu X."/>
        </authorList>
    </citation>
    <scope>NUCLEOTIDE SEQUENCE [LARGE SCALE GENOMIC DNA]</scope>
    <source>
        <strain evidence="9 10">170</strain>
    </source>
</reference>
<keyword evidence="3" id="KW-1003">Cell membrane</keyword>
<keyword evidence="7" id="KW-0862">Zinc</keyword>
<keyword evidence="10" id="KW-1185">Reference proteome</keyword>
<comment type="similarity">
    <text evidence="2">Belongs to the UPF0073 (Hly-III) family.</text>
</comment>
<dbReference type="PATRIC" id="fig|1129794.4.peg.4443"/>
<dbReference type="InterPro" id="IPR004254">
    <property type="entry name" value="AdipoR/HlyIII-related"/>
</dbReference>
<dbReference type="OrthoDB" id="9813689at2"/>
<proteinExistence type="inferred from homology"/>
<dbReference type="RefSeq" id="WP_007640886.1">
    <property type="nucleotide sequence ID" value="NC_020514.1"/>
</dbReference>
<sequence length="213" mass="23760">MNQSSVISNHYSPLEERLNTISHGVGVIAAIVGLIFLLLKVDGIYGQFACLVYGLSMILMFLSSTLYHSATSPNVKAFLKIIDHSAIYLLIAGTYTPFMVLAIGGWVGLTGMIIVWSIALVGITCKIFANQRFPKLSVITYLLMGWIAIFFIYPLYNALSTQGLWLLFAGGFCYTVGVLFYVAKKIQFTHAIWHMFVVAGCMCHFFSIYYYVI</sequence>
<feature type="binding site" evidence="7">
    <location>
        <position position="190"/>
    </location>
    <ligand>
        <name>Zn(2+)</name>
        <dbReference type="ChEBI" id="CHEBI:29105"/>
    </ligand>
</feature>
<dbReference type="KEGG" id="gps:C427_4461"/>
<name>K7A9Y1_9ALTE</name>
<dbReference type="InterPro" id="IPR005744">
    <property type="entry name" value="Hy-lIII"/>
</dbReference>
<feature type="transmembrane region" description="Helical" evidence="8">
    <location>
        <begin position="191"/>
        <end position="212"/>
    </location>
</feature>
<dbReference type="GO" id="GO:0005886">
    <property type="term" value="C:plasma membrane"/>
    <property type="evidence" value="ECO:0007669"/>
    <property type="project" value="UniProtKB-SubCell"/>
</dbReference>
<dbReference type="AlphaFoldDB" id="K7A9Y1"/>
<dbReference type="GO" id="GO:0046872">
    <property type="term" value="F:metal ion binding"/>
    <property type="evidence" value="ECO:0007669"/>
    <property type="project" value="UniProtKB-KW"/>
</dbReference>
<feature type="transmembrane region" description="Helical" evidence="8">
    <location>
        <begin position="113"/>
        <end position="129"/>
    </location>
</feature>
<feature type="transmembrane region" description="Helical" evidence="8">
    <location>
        <begin position="87"/>
        <end position="107"/>
    </location>
</feature>
<evidence type="ECO:0000256" key="8">
    <source>
        <dbReference type="SAM" id="Phobius"/>
    </source>
</evidence>